<sequence>MPLSPAHRNLIRVACGSCAGGLSSNDVPLAGALAAAVSGPGHALDTSTTTLLLNELKLKVEETHGATANLTAEVYTIVLVNKNLVSLLLQTSNFALFLESQETRPAYGTQQSRLSDVKGRLVQVKCGARELLTLSDAEIQSIVTEHVQQSELLNQLTEVSGGMKRAICAVVLEMITTYLENIDLD</sequence>
<keyword evidence="2" id="KW-1185">Reference proteome</keyword>
<evidence type="ECO:0000313" key="1">
    <source>
        <dbReference type="EMBL" id="GFR80997.1"/>
    </source>
</evidence>
<dbReference type="AlphaFoldDB" id="A0AAV4G5V9"/>
<reference evidence="1 2" key="1">
    <citation type="journal article" date="2021" name="Elife">
        <title>Chloroplast acquisition without the gene transfer in kleptoplastic sea slugs, Plakobranchus ocellatus.</title>
        <authorList>
            <person name="Maeda T."/>
            <person name="Takahashi S."/>
            <person name="Yoshida T."/>
            <person name="Shimamura S."/>
            <person name="Takaki Y."/>
            <person name="Nagai Y."/>
            <person name="Toyoda A."/>
            <person name="Suzuki Y."/>
            <person name="Arimoto A."/>
            <person name="Ishii H."/>
            <person name="Satoh N."/>
            <person name="Nishiyama T."/>
            <person name="Hasebe M."/>
            <person name="Maruyama T."/>
            <person name="Minagawa J."/>
            <person name="Obokata J."/>
            <person name="Shigenobu S."/>
        </authorList>
    </citation>
    <scope>NUCLEOTIDE SEQUENCE [LARGE SCALE GENOMIC DNA]</scope>
</reference>
<name>A0AAV4G5V9_9GAST</name>
<comment type="caution">
    <text evidence="1">The sequence shown here is derived from an EMBL/GenBank/DDBJ whole genome shotgun (WGS) entry which is preliminary data.</text>
</comment>
<proteinExistence type="predicted"/>
<dbReference type="Proteomes" id="UP000762676">
    <property type="component" value="Unassembled WGS sequence"/>
</dbReference>
<dbReference type="EMBL" id="BMAT01008245">
    <property type="protein sequence ID" value="GFR80997.1"/>
    <property type="molecule type" value="Genomic_DNA"/>
</dbReference>
<accession>A0AAV4G5V9</accession>
<organism evidence="1 2">
    <name type="scientific">Elysia marginata</name>
    <dbReference type="NCBI Taxonomy" id="1093978"/>
    <lineage>
        <taxon>Eukaryota</taxon>
        <taxon>Metazoa</taxon>
        <taxon>Spiralia</taxon>
        <taxon>Lophotrochozoa</taxon>
        <taxon>Mollusca</taxon>
        <taxon>Gastropoda</taxon>
        <taxon>Heterobranchia</taxon>
        <taxon>Euthyneura</taxon>
        <taxon>Panpulmonata</taxon>
        <taxon>Sacoglossa</taxon>
        <taxon>Placobranchoidea</taxon>
        <taxon>Plakobranchidae</taxon>
        <taxon>Elysia</taxon>
    </lineage>
</organism>
<evidence type="ECO:0000313" key="2">
    <source>
        <dbReference type="Proteomes" id="UP000762676"/>
    </source>
</evidence>
<protein>
    <submittedName>
        <fullName evidence="1">Uncharacterized protein</fullName>
    </submittedName>
</protein>
<gene>
    <name evidence="1" type="ORF">ElyMa_004059100</name>
</gene>